<dbReference type="GO" id="GO:0016491">
    <property type="term" value="F:oxidoreductase activity"/>
    <property type="evidence" value="ECO:0007669"/>
    <property type="project" value="UniProtKB-KW"/>
</dbReference>
<dbReference type="EMBL" id="MLJW01000925">
    <property type="protein sequence ID" value="OIQ81427.1"/>
    <property type="molecule type" value="Genomic_DNA"/>
</dbReference>
<name>A0A1J5QVC3_9ZZZZ</name>
<proteinExistence type="predicted"/>
<organism evidence="2">
    <name type="scientific">mine drainage metagenome</name>
    <dbReference type="NCBI Taxonomy" id="410659"/>
    <lineage>
        <taxon>unclassified sequences</taxon>
        <taxon>metagenomes</taxon>
        <taxon>ecological metagenomes</taxon>
    </lineage>
</organism>
<dbReference type="InterPro" id="IPR037089">
    <property type="entry name" value="Methyl-teptahyd_DH_N_sf"/>
</dbReference>
<dbReference type="Gene3D" id="3.40.50.10280">
    <property type="entry name" value="Methylene-tetrahydromethanopterin dehydrogenase, N-terminal domain"/>
    <property type="match status" value="1"/>
</dbReference>
<dbReference type="SUPFAM" id="SSF53223">
    <property type="entry name" value="Aminoacid dehydrogenase-like, N-terminal domain"/>
    <property type="match status" value="1"/>
</dbReference>
<dbReference type="EC" id="1.5.1.-" evidence="2"/>
<dbReference type="InterPro" id="IPR015259">
    <property type="entry name" value="Methyl-teptahyd_DH_N"/>
</dbReference>
<dbReference type="Gene3D" id="3.40.50.720">
    <property type="entry name" value="NAD(P)-binding Rossmann-like Domain"/>
    <property type="match status" value="1"/>
</dbReference>
<accession>A0A1J5QVC3</accession>
<dbReference type="InterPro" id="IPR046346">
    <property type="entry name" value="Aminoacid_DH-like_N_sf"/>
</dbReference>
<feature type="domain" description="Methylene-tetrahydromethanopterin dehydrogenase N-terminal" evidence="1">
    <location>
        <begin position="20"/>
        <end position="100"/>
    </location>
</feature>
<sequence>MSTEKPYVLHFITPAKNASPFDVNMAYDAGYDAIAPYTDVQLGEVTGLVQDAIFSRGPRGVWRTGMLIGGRDIDVAMDMLETAKKSMIPPFEISVMADPSGAFTTAGAMMAMVERILRRNFGGDLAGRRVSIFGGTGPVGGCSAVIAAKYGATVELVAHRSVADVQDKAAAYNKRYGTNIGYTDGSTEELKKKILQTTDVALCCAAAGVRVITLEQMAGSPTLKVVADVNAVPPTGAEGVSVMADGAQIEGTKAFGMGALAIGNIKYQVQQNLFKKMLEGQAHVYLDFLSAFELARKDFG</sequence>
<gene>
    <name evidence="2" type="primary">mtdB_3</name>
    <name evidence="2" type="ORF">GALL_368000</name>
</gene>
<keyword evidence="2" id="KW-0560">Oxidoreductase</keyword>
<evidence type="ECO:0000259" key="1">
    <source>
        <dbReference type="Pfam" id="PF09176"/>
    </source>
</evidence>
<protein>
    <submittedName>
        <fullName evidence="2">NAD(P)-dependent methylenetetrahydromethanopterin dehydrogenase</fullName>
        <ecNumber evidence="2">1.5.1.-</ecNumber>
    </submittedName>
</protein>
<evidence type="ECO:0000313" key="2">
    <source>
        <dbReference type="EMBL" id="OIQ81427.1"/>
    </source>
</evidence>
<comment type="caution">
    <text evidence="2">The sequence shown here is derived from an EMBL/GenBank/DDBJ whole genome shotgun (WGS) entry which is preliminary data.</text>
</comment>
<dbReference type="InterPro" id="IPR036291">
    <property type="entry name" value="NAD(P)-bd_dom_sf"/>
</dbReference>
<dbReference type="SUPFAM" id="SSF51735">
    <property type="entry name" value="NAD(P)-binding Rossmann-fold domains"/>
    <property type="match status" value="1"/>
</dbReference>
<dbReference type="Pfam" id="PF09176">
    <property type="entry name" value="Mpt_N"/>
    <property type="match status" value="1"/>
</dbReference>
<reference evidence="2" key="1">
    <citation type="submission" date="2016-10" db="EMBL/GenBank/DDBJ databases">
        <title>Sequence of Gallionella enrichment culture.</title>
        <authorList>
            <person name="Poehlein A."/>
            <person name="Muehling M."/>
            <person name="Daniel R."/>
        </authorList>
    </citation>
    <scope>NUCLEOTIDE SEQUENCE</scope>
</reference>
<dbReference type="AlphaFoldDB" id="A0A1J5QVC3"/>